<sequence>AVIDELHQQFPNVPELGMDVDEFMEGAKRKTGSILSDITPVTNTPYIPPTPEVGLPLWLLAR</sequence>
<feature type="non-terminal residue" evidence="1">
    <location>
        <position position="1"/>
    </location>
</feature>
<dbReference type="EMBL" id="AEAH01003140">
    <property type="protein sequence ID" value="EGH35008.1"/>
    <property type="molecule type" value="Genomic_DNA"/>
</dbReference>
<dbReference type="Proteomes" id="UP000004471">
    <property type="component" value="Unassembled WGS sequence"/>
</dbReference>
<accession>F3FXR6</accession>
<evidence type="ECO:0000313" key="1">
    <source>
        <dbReference type="EMBL" id="EGH35008.1"/>
    </source>
</evidence>
<evidence type="ECO:0000313" key="2">
    <source>
        <dbReference type="Proteomes" id="UP000004471"/>
    </source>
</evidence>
<gene>
    <name evidence="1" type="ORF">PSYJA_40902</name>
</gene>
<dbReference type="HOGENOM" id="CLU_2909599_0_0_6"/>
<dbReference type="AlphaFoldDB" id="F3FXR6"/>
<comment type="caution">
    <text evidence="1">The sequence shown here is derived from an EMBL/GenBank/DDBJ whole genome shotgun (WGS) entry which is preliminary data.</text>
</comment>
<protein>
    <submittedName>
        <fullName evidence="1">Pyrroloquinoline quinone biosynthesis protein PqqD</fullName>
    </submittedName>
</protein>
<organism evidence="1 2">
    <name type="scientific">Pseudomonas syringae pv. japonica str. M301072</name>
    <dbReference type="NCBI Taxonomy" id="629262"/>
    <lineage>
        <taxon>Bacteria</taxon>
        <taxon>Pseudomonadati</taxon>
        <taxon>Pseudomonadota</taxon>
        <taxon>Gammaproteobacteria</taxon>
        <taxon>Pseudomonadales</taxon>
        <taxon>Pseudomonadaceae</taxon>
        <taxon>Pseudomonas</taxon>
        <taxon>Pseudomonas syringae</taxon>
    </lineage>
</organism>
<name>F3FXR6_PSESX</name>
<reference evidence="1 2" key="1">
    <citation type="journal article" date="2011" name="PLoS Pathog.">
        <title>Dynamic evolution of pathogenicity revealed by sequencing and comparative genomics of 19 Pseudomonas syringae isolates.</title>
        <authorList>
            <person name="Baltrus D.A."/>
            <person name="Nishimura M.T."/>
            <person name="Romanchuk A."/>
            <person name="Chang J.H."/>
            <person name="Mukhtar M.S."/>
            <person name="Cherkis K."/>
            <person name="Roach J."/>
            <person name="Grant S.R."/>
            <person name="Jones C.D."/>
            <person name="Dangl J.L."/>
        </authorList>
    </citation>
    <scope>NUCLEOTIDE SEQUENCE [LARGE SCALE GENOMIC DNA]</scope>
    <source>
        <strain evidence="2">M301072PT</strain>
    </source>
</reference>
<feature type="non-terminal residue" evidence="1">
    <location>
        <position position="62"/>
    </location>
</feature>
<proteinExistence type="predicted"/>